<dbReference type="Proteomes" id="UP000072520">
    <property type="component" value="Unassembled WGS sequence"/>
</dbReference>
<evidence type="ECO:0000313" key="1">
    <source>
        <dbReference type="EMBL" id="KTS99502.1"/>
    </source>
</evidence>
<proteinExistence type="predicted"/>
<dbReference type="EMBL" id="LDSI01000006">
    <property type="protein sequence ID" value="KTS99502.1"/>
    <property type="molecule type" value="Genomic_DNA"/>
</dbReference>
<comment type="caution">
    <text evidence="1">The sequence shown here is derived from an EMBL/GenBank/DDBJ whole genome shotgun (WGS) entry which is preliminary data.</text>
</comment>
<dbReference type="AlphaFoldDB" id="A0AB34VIA4"/>
<reference evidence="1 2" key="1">
    <citation type="journal article" date="2016" name="Front. Microbiol.">
        <title>Genomic Resource of Rice Seed Associated Bacteria.</title>
        <authorList>
            <person name="Midha S."/>
            <person name="Bansal K."/>
            <person name="Sharma S."/>
            <person name="Kumar N."/>
            <person name="Patil P.P."/>
            <person name="Chaudhry V."/>
            <person name="Patil P.B."/>
        </authorList>
    </citation>
    <scope>NUCLEOTIDE SEQUENCE [LARGE SCALE GENOMIC DNA]</scope>
    <source>
        <strain evidence="1 2">RSA13</strain>
    </source>
</reference>
<accession>A0AB34VIA4</accession>
<sequence length="159" mass="18223">MIPWSLNGHQPGDVLSMGAVEINPDVTEEQKKYKVAMRLYRVGCDTGIIHWSGGPFVSPGYVFINYNGTRNIFPYGTTADRFDTVGDFLEYQKENVKIYHNLVEDGIINENMFILPINGYLFTEAIMEIMVYENEEDERDNIEYGSFQLNAVFCPLTKN</sequence>
<name>A0AB34VIA4_9GAMM</name>
<gene>
    <name evidence="1" type="ORF">RSA13_05100</name>
</gene>
<protein>
    <submittedName>
        <fullName evidence="1">Uncharacterized protein</fullName>
    </submittedName>
</protein>
<evidence type="ECO:0000313" key="2">
    <source>
        <dbReference type="Proteomes" id="UP000072520"/>
    </source>
</evidence>
<organism evidence="1 2">
    <name type="scientific">Pantoea stewartii</name>
    <dbReference type="NCBI Taxonomy" id="66269"/>
    <lineage>
        <taxon>Bacteria</taxon>
        <taxon>Pseudomonadati</taxon>
        <taxon>Pseudomonadota</taxon>
        <taxon>Gammaproteobacteria</taxon>
        <taxon>Enterobacterales</taxon>
        <taxon>Erwiniaceae</taxon>
        <taxon>Pantoea</taxon>
    </lineage>
</organism>